<keyword evidence="4" id="KW-1185">Reference proteome</keyword>
<dbReference type="RefSeq" id="XP_016658414.1">
    <property type="nucleotide sequence ID" value="XM_016802925.2"/>
</dbReference>
<dbReference type="Gene3D" id="2.120.10.80">
    <property type="entry name" value="Kelch-type beta propeller"/>
    <property type="match status" value="1"/>
</dbReference>
<evidence type="ECO:0000313" key="3">
    <source>
        <dbReference type="EnsemblMetazoa" id="XP_016658414.1"/>
    </source>
</evidence>
<dbReference type="AlphaFoldDB" id="A0A8R2H412"/>
<keyword evidence="2" id="KW-0677">Repeat</keyword>
<dbReference type="OrthoDB" id="45365at2759"/>
<keyword evidence="1" id="KW-0880">Kelch repeat</keyword>
<dbReference type="EnsemblMetazoa" id="XM_016802925.2">
    <property type="protein sequence ID" value="XP_016658414.1"/>
    <property type="gene ID" value="LOC103307669"/>
</dbReference>
<name>A0A8R2H412_ACYPI</name>
<dbReference type="Pfam" id="PF01344">
    <property type="entry name" value="Kelch_1"/>
    <property type="match status" value="2"/>
</dbReference>
<dbReference type="InterPro" id="IPR015915">
    <property type="entry name" value="Kelch-typ_b-propeller"/>
</dbReference>
<evidence type="ECO:0000313" key="4">
    <source>
        <dbReference type="Proteomes" id="UP000007819"/>
    </source>
</evidence>
<reference evidence="3" key="2">
    <citation type="submission" date="2022-06" db="UniProtKB">
        <authorList>
            <consortium name="EnsemblMetazoa"/>
        </authorList>
    </citation>
    <scope>IDENTIFICATION</scope>
</reference>
<organism evidence="3 4">
    <name type="scientific">Acyrthosiphon pisum</name>
    <name type="common">Pea aphid</name>
    <dbReference type="NCBI Taxonomy" id="7029"/>
    <lineage>
        <taxon>Eukaryota</taxon>
        <taxon>Metazoa</taxon>
        <taxon>Ecdysozoa</taxon>
        <taxon>Arthropoda</taxon>
        <taxon>Hexapoda</taxon>
        <taxon>Insecta</taxon>
        <taxon>Pterygota</taxon>
        <taxon>Neoptera</taxon>
        <taxon>Paraneoptera</taxon>
        <taxon>Hemiptera</taxon>
        <taxon>Sternorrhyncha</taxon>
        <taxon>Aphidomorpha</taxon>
        <taxon>Aphidoidea</taxon>
        <taxon>Aphididae</taxon>
        <taxon>Macrosiphini</taxon>
        <taxon>Acyrthosiphon</taxon>
    </lineage>
</organism>
<sequence length="116" mass="12716">MSVCRQYVGVGVLDGLMYAIGGYDGHKYLKSVEVYRPSDGVWSSVADMEICRYSPGVAVLDGLLYVFGGELKGSSIVDTVEVYNPKTNIWTMERLSRNGVKIYGGVVVDRPPNCIN</sequence>
<dbReference type="KEGG" id="api:103307669"/>
<dbReference type="SUPFAM" id="SSF117281">
    <property type="entry name" value="Kelch motif"/>
    <property type="match status" value="1"/>
</dbReference>
<dbReference type="Proteomes" id="UP000007819">
    <property type="component" value="Chromosome A2"/>
</dbReference>
<evidence type="ECO:0000256" key="2">
    <source>
        <dbReference type="ARBA" id="ARBA00022737"/>
    </source>
</evidence>
<reference evidence="4" key="1">
    <citation type="submission" date="2010-06" db="EMBL/GenBank/DDBJ databases">
        <authorList>
            <person name="Jiang H."/>
            <person name="Abraham K."/>
            <person name="Ali S."/>
            <person name="Alsbrooks S.L."/>
            <person name="Anim B.N."/>
            <person name="Anosike U.S."/>
            <person name="Attaway T."/>
            <person name="Bandaranaike D.P."/>
            <person name="Battles P.K."/>
            <person name="Bell S.N."/>
            <person name="Bell A.V."/>
            <person name="Beltran B."/>
            <person name="Bickham C."/>
            <person name="Bustamante Y."/>
            <person name="Caleb T."/>
            <person name="Canada A."/>
            <person name="Cardenas V."/>
            <person name="Carter K."/>
            <person name="Chacko J."/>
            <person name="Chandrabose M.N."/>
            <person name="Chavez D."/>
            <person name="Chavez A."/>
            <person name="Chen L."/>
            <person name="Chu H.-S."/>
            <person name="Claassen K.J."/>
            <person name="Cockrell R."/>
            <person name="Collins M."/>
            <person name="Cooper J.A."/>
            <person name="Cree A."/>
            <person name="Curry S.M."/>
            <person name="Da Y."/>
            <person name="Dao M.D."/>
            <person name="Das B."/>
            <person name="Davila M.-L."/>
            <person name="Davy-Carroll L."/>
            <person name="Denson S."/>
            <person name="Dinh H."/>
            <person name="Ebong V.E."/>
            <person name="Edwards J.R."/>
            <person name="Egan A."/>
            <person name="El-Daye J."/>
            <person name="Escobedo L."/>
            <person name="Fernandez S."/>
            <person name="Fernando P.R."/>
            <person name="Flagg N."/>
            <person name="Forbes L.D."/>
            <person name="Fowler R.G."/>
            <person name="Fu Q."/>
            <person name="Gabisi R.A."/>
            <person name="Ganer J."/>
            <person name="Garbino Pronczuk A."/>
            <person name="Garcia R.M."/>
            <person name="Garner T."/>
            <person name="Garrett T.E."/>
            <person name="Gonzalez D.A."/>
            <person name="Hamid H."/>
            <person name="Hawkins E.S."/>
            <person name="Hirani K."/>
            <person name="Hogues M.E."/>
            <person name="Hollins B."/>
            <person name="Hsiao C.-H."/>
            <person name="Jabil R."/>
            <person name="James M.L."/>
            <person name="Jhangiani S.N."/>
            <person name="Johnson B."/>
            <person name="Johnson Q."/>
            <person name="Joshi V."/>
            <person name="Kalu J.B."/>
            <person name="Kam C."/>
            <person name="Kashfia A."/>
            <person name="Keebler J."/>
            <person name="Kisamo H."/>
            <person name="Kovar C.L."/>
            <person name="Lago L.A."/>
            <person name="Lai C.-Y."/>
            <person name="Laidlaw J."/>
            <person name="Lara F."/>
            <person name="Le T.-K."/>
            <person name="Lee S.L."/>
            <person name="Legall F.H."/>
            <person name="Lemon S.J."/>
            <person name="Lewis L.R."/>
            <person name="Li B."/>
            <person name="Liu Y."/>
            <person name="Liu Y.-S."/>
            <person name="Lopez J."/>
            <person name="Lozado R.J."/>
            <person name="Lu J."/>
            <person name="Madu R.C."/>
            <person name="Maheshwari M."/>
            <person name="Maheshwari R."/>
            <person name="Malloy K."/>
            <person name="Martinez E."/>
            <person name="Mathew T."/>
            <person name="Mercado I.C."/>
            <person name="Mercado C."/>
            <person name="Meyer B."/>
            <person name="Montgomery K."/>
            <person name="Morgan M.B."/>
            <person name="Munidasa M."/>
            <person name="Nazareth L.V."/>
            <person name="Nelson J."/>
            <person name="Ng B.M."/>
            <person name="Nguyen N.B."/>
            <person name="Nguyen P.Q."/>
            <person name="Nguyen T."/>
            <person name="Obregon M."/>
            <person name="Okwuonu G.O."/>
            <person name="Onwere C.G."/>
            <person name="Orozco G."/>
            <person name="Parra A."/>
            <person name="Patel S."/>
            <person name="Patil S."/>
            <person name="Perez A."/>
            <person name="Perez Y."/>
            <person name="Pham C."/>
            <person name="Primus E.L."/>
            <person name="Pu L.-L."/>
            <person name="Puazo M."/>
            <person name="Qin X."/>
            <person name="Quiroz J.B."/>
            <person name="Reese J."/>
            <person name="Richards S."/>
            <person name="Rives C.M."/>
            <person name="Robberts R."/>
            <person name="Ruiz S.J."/>
            <person name="Ruiz M.J."/>
            <person name="Santibanez J."/>
            <person name="Schneider B.W."/>
            <person name="Sisson I."/>
            <person name="Smith M."/>
            <person name="Sodergren E."/>
            <person name="Song X.-Z."/>
            <person name="Song B.B."/>
            <person name="Summersgill H."/>
            <person name="Thelus R."/>
            <person name="Thornton R.D."/>
            <person name="Trejos Z.Y."/>
            <person name="Usmani K."/>
            <person name="Vattathil S."/>
            <person name="Villasana D."/>
            <person name="Walker D.L."/>
            <person name="Wang S."/>
            <person name="Wang K."/>
            <person name="White C.S."/>
            <person name="Williams A.C."/>
            <person name="Williamson J."/>
            <person name="Wilson K."/>
            <person name="Woghiren I.O."/>
            <person name="Woodworth J.R."/>
            <person name="Worley K.C."/>
            <person name="Wright R.A."/>
            <person name="Wu W."/>
            <person name="Young L."/>
            <person name="Zhang L."/>
            <person name="Zhang J."/>
            <person name="Zhu Y."/>
            <person name="Muzny D.M."/>
            <person name="Weinstock G."/>
            <person name="Gibbs R.A."/>
        </authorList>
    </citation>
    <scope>NUCLEOTIDE SEQUENCE [LARGE SCALE GENOMIC DNA]</scope>
    <source>
        <strain evidence="4">LSR1</strain>
    </source>
</reference>
<evidence type="ECO:0000256" key="1">
    <source>
        <dbReference type="ARBA" id="ARBA00022441"/>
    </source>
</evidence>
<accession>A0A8R2H412</accession>
<dbReference type="GeneID" id="103307669"/>
<protein>
    <submittedName>
        <fullName evidence="3">Uncharacterized protein</fullName>
    </submittedName>
</protein>
<dbReference type="SMART" id="SM00612">
    <property type="entry name" value="Kelch"/>
    <property type="match status" value="2"/>
</dbReference>
<dbReference type="PANTHER" id="PTHR24412:SF419">
    <property type="entry name" value="KELCH-LIKE PROTEIN 20"/>
    <property type="match status" value="1"/>
</dbReference>
<dbReference type="InterPro" id="IPR006652">
    <property type="entry name" value="Kelch_1"/>
</dbReference>
<proteinExistence type="predicted"/>
<dbReference type="PANTHER" id="PTHR24412">
    <property type="entry name" value="KELCH PROTEIN"/>
    <property type="match status" value="1"/>
</dbReference>